<comment type="caution">
    <text evidence="1">The sequence shown here is derived from an EMBL/GenBank/DDBJ whole genome shotgun (WGS) entry which is preliminary data.</text>
</comment>
<organism evidence="1 2">
    <name type="scientific">Pseudomonas saxonica</name>
    <dbReference type="NCBI Taxonomy" id="2600598"/>
    <lineage>
        <taxon>Bacteria</taxon>
        <taxon>Pseudomonadati</taxon>
        <taxon>Pseudomonadota</taxon>
        <taxon>Gammaproteobacteria</taxon>
        <taxon>Pseudomonadales</taxon>
        <taxon>Pseudomonadaceae</taxon>
        <taxon>Pseudomonas</taxon>
    </lineage>
</organism>
<protein>
    <submittedName>
        <fullName evidence="1">Uncharacterized protein</fullName>
    </submittedName>
</protein>
<evidence type="ECO:0000313" key="1">
    <source>
        <dbReference type="EMBL" id="TWR92926.1"/>
    </source>
</evidence>
<proteinExistence type="predicted"/>
<evidence type="ECO:0000313" key="2">
    <source>
        <dbReference type="Proteomes" id="UP000318428"/>
    </source>
</evidence>
<name>A0ABY3GMI4_9PSED</name>
<dbReference type="Proteomes" id="UP000318428">
    <property type="component" value="Unassembled WGS sequence"/>
</dbReference>
<accession>A0ABY3GMI4</accession>
<sequence length="124" mass="13298">MKLYYDVVIDNAPLDVPIEVELVRGDLNIVIGQVPELQLSLNPRGGGLEQVVSDVLEPLAAKMVEDNKGRLSSMLSGREINITSVESFTVGGISISVDELEVSSHSVGSEQHLMLVPTLSVGSR</sequence>
<keyword evidence="2" id="KW-1185">Reference proteome</keyword>
<reference evidence="1 2" key="1">
    <citation type="submission" date="2019-06" db="EMBL/GenBank/DDBJ databases">
        <title>Pseudomonas bimorpha sp. nov. isolated from bovine raw milk and skim milk concentrate.</title>
        <authorList>
            <person name="Hofmann K."/>
            <person name="Huptas C."/>
            <person name="Doll E."/>
            <person name="Scherer S."/>
            <person name="Wenning M."/>
        </authorList>
    </citation>
    <scope>NUCLEOTIDE SEQUENCE [LARGE SCALE GENOMIC DNA]</scope>
    <source>
        <strain evidence="1 2">DSM 108989</strain>
    </source>
</reference>
<dbReference type="RefSeq" id="WP_146384135.1">
    <property type="nucleotide sequence ID" value="NZ_VFIO01000001.1"/>
</dbReference>
<gene>
    <name evidence="1" type="ORF">FJD38_04740</name>
</gene>
<dbReference type="EMBL" id="VFIO01000001">
    <property type="protein sequence ID" value="TWR92926.1"/>
    <property type="molecule type" value="Genomic_DNA"/>
</dbReference>